<evidence type="ECO:0000256" key="4">
    <source>
        <dbReference type="ARBA" id="ARBA00022692"/>
    </source>
</evidence>
<evidence type="ECO:0000256" key="15">
    <source>
        <dbReference type="PROSITE-ProRule" id="PRU00461"/>
    </source>
</evidence>
<feature type="disulfide bond" evidence="14">
    <location>
        <begin position="1606"/>
        <end position="1624"/>
    </location>
</feature>
<feature type="disulfide bond" evidence="14">
    <location>
        <begin position="2734"/>
        <end position="2752"/>
    </location>
</feature>
<dbReference type="SMART" id="SM00181">
    <property type="entry name" value="EGF"/>
    <property type="match status" value="21"/>
</dbReference>
<feature type="disulfide bond" evidence="14">
    <location>
        <begin position="2417"/>
        <end position="2429"/>
    </location>
</feature>
<keyword evidence="5" id="KW-0732">Signal</keyword>
<keyword evidence="6" id="KW-0677">Repeat</keyword>
<dbReference type="EMBL" id="OC916464">
    <property type="protein sequence ID" value="CAD7644358.1"/>
    <property type="molecule type" value="Genomic_DNA"/>
</dbReference>
<dbReference type="SUPFAM" id="SSF57184">
    <property type="entry name" value="Growth factor receptor domain"/>
    <property type="match status" value="2"/>
</dbReference>
<evidence type="ECO:0000256" key="7">
    <source>
        <dbReference type="ARBA" id="ARBA00022837"/>
    </source>
</evidence>
<feature type="disulfide bond" evidence="13">
    <location>
        <begin position="3426"/>
        <end position="3436"/>
    </location>
</feature>
<feature type="repeat" description="LDL-receptor class B" evidence="15">
    <location>
        <begin position="1061"/>
        <end position="1106"/>
    </location>
</feature>
<dbReference type="GO" id="GO:0043235">
    <property type="term" value="C:receptor complex"/>
    <property type="evidence" value="ECO:0007669"/>
    <property type="project" value="TreeGrafter"/>
</dbReference>
<feature type="disulfide bond" evidence="14">
    <location>
        <begin position="2486"/>
        <end position="2501"/>
    </location>
</feature>
<evidence type="ECO:0000256" key="17">
    <source>
        <dbReference type="SAM" id="Phobius"/>
    </source>
</evidence>
<dbReference type="InterPro" id="IPR001881">
    <property type="entry name" value="EGF-like_Ca-bd_dom"/>
</dbReference>
<feature type="repeat" description="LDL-receptor class B" evidence="15">
    <location>
        <begin position="1378"/>
        <end position="1422"/>
    </location>
</feature>
<feature type="region of interest" description="Disordered" evidence="16">
    <location>
        <begin position="3740"/>
        <end position="3762"/>
    </location>
</feature>
<feature type="disulfide bond" evidence="14">
    <location>
        <begin position="2708"/>
        <end position="2723"/>
    </location>
</feature>
<keyword evidence="11" id="KW-0675">Receptor</keyword>
<feature type="domain" description="EGF-like" evidence="18">
    <location>
        <begin position="3496"/>
        <end position="3533"/>
    </location>
</feature>
<feature type="disulfide bond" evidence="14">
    <location>
        <begin position="1854"/>
        <end position="1866"/>
    </location>
</feature>
<feature type="disulfide bond" evidence="13">
    <location>
        <begin position="3261"/>
        <end position="3270"/>
    </location>
</feature>
<dbReference type="CDD" id="cd00112">
    <property type="entry name" value="LDLa"/>
    <property type="match status" value="22"/>
</dbReference>
<feature type="disulfide bond" evidence="14">
    <location>
        <begin position="111"/>
        <end position="126"/>
    </location>
</feature>
<protein>
    <recommendedName>
        <fullName evidence="18">EGF-like domain-containing protein</fullName>
    </recommendedName>
</protein>
<feature type="disulfide bond" evidence="13">
    <location>
        <begin position="3342"/>
        <end position="3351"/>
    </location>
</feature>
<feature type="transmembrane region" description="Helical" evidence="17">
    <location>
        <begin position="3636"/>
        <end position="3661"/>
    </location>
</feature>
<evidence type="ECO:0000256" key="6">
    <source>
        <dbReference type="ARBA" id="ARBA00022737"/>
    </source>
</evidence>
<feature type="disulfide bond" evidence="13">
    <location>
        <begin position="3540"/>
        <end position="3550"/>
    </location>
</feature>
<feature type="disulfide bond" evidence="14">
    <location>
        <begin position="151"/>
        <end position="166"/>
    </location>
</feature>
<dbReference type="InterPro" id="IPR002172">
    <property type="entry name" value="LDrepeatLR_classA_rpt"/>
</dbReference>
<feature type="domain" description="EGF-like" evidence="18">
    <location>
        <begin position="3317"/>
        <end position="3352"/>
    </location>
</feature>
<dbReference type="FunFam" id="2.120.10.30:FF:000035">
    <property type="entry name" value="Low-density lipoprotein receptor-related protein 2"/>
    <property type="match status" value="1"/>
</dbReference>
<dbReference type="Gene3D" id="4.10.400.10">
    <property type="entry name" value="Low-density Lipoprotein Receptor"/>
    <property type="match status" value="25"/>
</dbReference>
<feature type="repeat" description="LDL-receptor class B" evidence="15">
    <location>
        <begin position="1107"/>
        <end position="1149"/>
    </location>
</feature>
<dbReference type="InterPro" id="IPR011042">
    <property type="entry name" value="6-blade_b-propeller_TolB-like"/>
</dbReference>
<dbReference type="OrthoDB" id="21182at2759"/>
<feature type="disulfide bond" evidence="14">
    <location>
        <begin position="181"/>
        <end position="193"/>
    </location>
</feature>
<evidence type="ECO:0000256" key="12">
    <source>
        <dbReference type="ARBA" id="ARBA00023180"/>
    </source>
</evidence>
<feature type="repeat" description="LDL-receptor class B" evidence="15">
    <location>
        <begin position="3047"/>
        <end position="3090"/>
    </location>
</feature>
<dbReference type="FunFam" id="2.120.10.30:FF:000241">
    <property type="entry name" value="Low-density lipoprotein receptor-related protein 6"/>
    <property type="match status" value="4"/>
</dbReference>
<feature type="disulfide bond" evidence="13">
    <location>
        <begin position="3603"/>
        <end position="3612"/>
    </location>
</feature>
<evidence type="ECO:0000256" key="10">
    <source>
        <dbReference type="ARBA" id="ARBA00023157"/>
    </source>
</evidence>
<feature type="disulfide bond" evidence="14">
    <location>
        <begin position="1599"/>
        <end position="1611"/>
    </location>
</feature>
<feature type="domain" description="EGF-like" evidence="18">
    <location>
        <begin position="3353"/>
        <end position="3387"/>
    </location>
</feature>
<feature type="disulfide bond" evidence="14">
    <location>
        <begin position="1947"/>
        <end position="1965"/>
    </location>
</feature>
<evidence type="ECO:0000256" key="14">
    <source>
        <dbReference type="PROSITE-ProRule" id="PRU00124"/>
    </source>
</evidence>
<feature type="disulfide bond" evidence="14">
    <location>
        <begin position="99"/>
        <end position="117"/>
    </location>
</feature>
<dbReference type="InterPro" id="IPR003645">
    <property type="entry name" value="Fol_N"/>
</dbReference>
<keyword evidence="8 17" id="KW-1133">Transmembrane helix</keyword>
<dbReference type="PRINTS" id="PR00261">
    <property type="entry name" value="LDLRECEPTOR"/>
</dbReference>
<feature type="disulfide bond" evidence="14">
    <location>
        <begin position="1733"/>
        <end position="1751"/>
    </location>
</feature>
<dbReference type="InterPro" id="IPR023415">
    <property type="entry name" value="LDLR_class-A_CS"/>
</dbReference>
<dbReference type="GO" id="GO:0006897">
    <property type="term" value="P:endocytosis"/>
    <property type="evidence" value="ECO:0007669"/>
    <property type="project" value="UniProtKB-KW"/>
</dbReference>
<feature type="disulfide bond" evidence="14">
    <location>
        <begin position="2627"/>
        <end position="2639"/>
    </location>
</feature>
<dbReference type="InterPro" id="IPR051221">
    <property type="entry name" value="LDLR-related"/>
</dbReference>
<keyword evidence="20" id="KW-1185">Reference proteome</keyword>
<dbReference type="Pfam" id="PF00057">
    <property type="entry name" value="Ldl_recept_a"/>
    <property type="match status" value="23"/>
</dbReference>
<dbReference type="InterPro" id="IPR000033">
    <property type="entry name" value="LDLR_classB_rpt"/>
</dbReference>
<feature type="disulfide bond" evidence="14">
    <location>
        <begin position="2595"/>
        <end position="2613"/>
    </location>
</feature>
<dbReference type="CDD" id="cd00054">
    <property type="entry name" value="EGF_CA"/>
    <property type="match status" value="1"/>
</dbReference>
<feature type="domain" description="EGF-like" evidence="18">
    <location>
        <begin position="3422"/>
        <end position="3457"/>
    </location>
</feature>
<feature type="disulfide bond" evidence="14">
    <location>
        <begin position="1959"/>
        <end position="1974"/>
    </location>
</feature>
<feature type="repeat" description="LDL-receptor class B" evidence="15">
    <location>
        <begin position="633"/>
        <end position="675"/>
    </location>
</feature>
<keyword evidence="9 17" id="KW-0472">Membrane</keyword>
<dbReference type="SUPFAM" id="SSF63825">
    <property type="entry name" value="YWTD domain"/>
    <property type="match status" value="6"/>
</dbReference>
<dbReference type="FunFam" id="4.10.400.10:FF:000005">
    <property type="entry name" value="low-density lipoprotein receptor-related protein 1B"/>
    <property type="match status" value="1"/>
</dbReference>
<feature type="disulfide bond" evidence="13">
    <location>
        <begin position="3579"/>
        <end position="3589"/>
    </location>
</feature>
<dbReference type="InterPro" id="IPR009030">
    <property type="entry name" value="Growth_fac_rcpt_cys_sf"/>
</dbReference>
<dbReference type="SUPFAM" id="SSF57196">
    <property type="entry name" value="EGF/Laminin"/>
    <property type="match status" value="6"/>
</dbReference>
<feature type="disulfide bond" evidence="14">
    <location>
        <begin position="1894"/>
        <end position="1906"/>
    </location>
</feature>
<keyword evidence="3" id="KW-0254">Endocytosis</keyword>
<dbReference type="PROSITE" id="PS00010">
    <property type="entry name" value="ASX_HYDROXYL"/>
    <property type="match status" value="1"/>
</dbReference>
<feature type="repeat" description="LDL-receptor class B" evidence="15">
    <location>
        <begin position="1423"/>
        <end position="1465"/>
    </location>
</feature>
<feature type="compositionally biased region" description="Basic and acidic residues" evidence="16">
    <location>
        <begin position="3748"/>
        <end position="3762"/>
    </location>
</feature>
<feature type="disulfide bond" evidence="14">
    <location>
        <begin position="2607"/>
        <end position="2622"/>
    </location>
</feature>
<feature type="disulfide bond" evidence="14">
    <location>
        <begin position="2727"/>
        <end position="2739"/>
    </location>
</feature>
<evidence type="ECO:0000256" key="5">
    <source>
        <dbReference type="ARBA" id="ARBA00022729"/>
    </source>
</evidence>
<feature type="disulfide bond" evidence="14">
    <location>
        <begin position="2506"/>
        <end position="2518"/>
    </location>
</feature>
<gene>
    <name evidence="19" type="ORF">ONB1V03_LOCUS4623</name>
</gene>
<feature type="disulfide bond" evidence="14">
    <location>
        <begin position="2768"/>
        <end position="2780"/>
    </location>
</feature>
<dbReference type="InterPro" id="IPR000152">
    <property type="entry name" value="EGF-type_Asp/Asn_hydroxyl_site"/>
</dbReference>
<dbReference type="Pfam" id="PF14670">
    <property type="entry name" value="FXa_inhibition"/>
    <property type="match status" value="1"/>
</dbReference>
<comment type="subcellular location">
    <subcellularLocation>
        <location evidence="1">Membrane</location>
        <topology evidence="1">Single-pass membrane protein</topology>
    </subcellularLocation>
</comment>
<feature type="disulfide bond" evidence="14">
    <location>
        <begin position="1901"/>
        <end position="1919"/>
    </location>
</feature>
<feature type="disulfide bond" evidence="13">
    <location>
        <begin position="3483"/>
        <end position="3492"/>
    </location>
</feature>
<feature type="disulfide bond" evidence="14">
    <location>
        <begin position="188"/>
        <end position="206"/>
    </location>
</feature>
<feature type="disulfide bond" evidence="14">
    <location>
        <begin position="1618"/>
        <end position="1633"/>
    </location>
</feature>
<dbReference type="PROSITE" id="PS01186">
    <property type="entry name" value="EGF_2"/>
    <property type="match status" value="6"/>
</dbReference>
<evidence type="ECO:0000256" key="3">
    <source>
        <dbReference type="ARBA" id="ARBA00022583"/>
    </source>
</evidence>
<feature type="repeat" description="LDL-receptor class B" evidence="15">
    <location>
        <begin position="404"/>
        <end position="451"/>
    </location>
</feature>
<evidence type="ECO:0000256" key="8">
    <source>
        <dbReference type="ARBA" id="ARBA00022989"/>
    </source>
</evidence>
<feature type="disulfide bond" evidence="14">
    <location>
        <begin position="245"/>
        <end position="260"/>
    </location>
</feature>
<feature type="disulfide bond" evidence="14">
    <location>
        <begin position="1776"/>
        <end position="1794"/>
    </location>
</feature>
<dbReference type="GO" id="GO:0005886">
    <property type="term" value="C:plasma membrane"/>
    <property type="evidence" value="ECO:0007669"/>
    <property type="project" value="TreeGrafter"/>
</dbReference>
<feature type="disulfide bond" evidence="14">
    <location>
        <begin position="2817"/>
        <end position="2835"/>
    </location>
</feature>
<feature type="disulfide bond" evidence="14">
    <location>
        <begin position="1861"/>
        <end position="1879"/>
    </location>
</feature>
<feature type="disulfide bond" evidence="14">
    <location>
        <begin position="2546"/>
        <end position="2558"/>
    </location>
</feature>
<dbReference type="SMART" id="SM00192">
    <property type="entry name" value="LDLa"/>
    <property type="match status" value="26"/>
</dbReference>
<dbReference type="InterPro" id="IPR000742">
    <property type="entry name" value="EGF"/>
</dbReference>
<evidence type="ECO:0000256" key="13">
    <source>
        <dbReference type="PROSITE-ProRule" id="PRU00076"/>
    </source>
</evidence>
<dbReference type="SMART" id="SM00179">
    <property type="entry name" value="EGF_CA"/>
    <property type="match status" value="4"/>
</dbReference>
<feature type="disulfide bond" evidence="14">
    <location>
        <begin position="1940"/>
        <end position="1952"/>
    </location>
</feature>
<feature type="disulfide bond" evidence="14">
    <location>
        <begin position="2810"/>
        <end position="2822"/>
    </location>
</feature>
<dbReference type="PROSITE" id="PS51120">
    <property type="entry name" value="LDLRB"/>
    <property type="match status" value="13"/>
</dbReference>
<keyword evidence="10 13" id="KW-1015">Disulfide bond</keyword>
<dbReference type="Gene3D" id="2.10.25.10">
    <property type="entry name" value="Laminin"/>
    <property type="match status" value="11"/>
</dbReference>
<feature type="disulfide bond" evidence="14">
    <location>
        <begin position="2775"/>
        <end position="2793"/>
    </location>
</feature>
<dbReference type="Gene3D" id="2.120.10.30">
    <property type="entry name" value="TolB, C-terminal domain"/>
    <property type="match status" value="6"/>
</dbReference>
<evidence type="ECO:0000256" key="1">
    <source>
        <dbReference type="ARBA" id="ARBA00004167"/>
    </source>
</evidence>
<dbReference type="InterPro" id="IPR018097">
    <property type="entry name" value="EGF_Ca-bd_CS"/>
</dbReference>
<feature type="disulfide bond" evidence="13">
    <location>
        <begin position="3564"/>
        <end position="3573"/>
    </location>
</feature>
<dbReference type="InterPro" id="IPR036055">
    <property type="entry name" value="LDL_receptor-like_sf"/>
</dbReference>
<dbReference type="PROSITE" id="PS01187">
    <property type="entry name" value="EGF_CA"/>
    <property type="match status" value="1"/>
</dbReference>
<evidence type="ECO:0000256" key="11">
    <source>
        <dbReference type="ARBA" id="ARBA00023170"/>
    </source>
</evidence>
<dbReference type="PROSITE" id="PS01209">
    <property type="entry name" value="LDLRA_1"/>
    <property type="match status" value="10"/>
</dbReference>
<feature type="domain" description="EGF-like" evidence="18">
    <location>
        <begin position="3235"/>
        <end position="3271"/>
    </location>
</feature>
<feature type="disulfide bond" evidence="14">
    <location>
        <begin position="1633"/>
        <end position="1645"/>
    </location>
</feature>
<keyword evidence="4 17" id="KW-0812">Transmembrane</keyword>
<dbReference type="Pfam" id="PF00058">
    <property type="entry name" value="Ldl_recept_b"/>
    <property type="match status" value="9"/>
</dbReference>
<feature type="disulfide bond" evidence="14">
    <location>
        <begin position="1652"/>
        <end position="1667"/>
    </location>
</feature>
<feature type="disulfide bond" evidence="14">
    <location>
        <begin position="1769"/>
        <end position="1781"/>
    </location>
</feature>
<dbReference type="FunFam" id="4.10.400.10:FF:000011">
    <property type="entry name" value="Low-density lipoprotein receptor-related protein 1"/>
    <property type="match status" value="1"/>
</dbReference>
<dbReference type="GO" id="GO:0005509">
    <property type="term" value="F:calcium ion binding"/>
    <property type="evidence" value="ECO:0007669"/>
    <property type="project" value="InterPro"/>
</dbReference>
<dbReference type="PROSITE" id="PS00022">
    <property type="entry name" value="EGF_1"/>
    <property type="match status" value="8"/>
</dbReference>
<evidence type="ECO:0000313" key="19">
    <source>
        <dbReference type="EMBL" id="CAD7644358.1"/>
    </source>
</evidence>
<feature type="disulfide bond" evidence="14">
    <location>
        <begin position="2829"/>
        <end position="2844"/>
    </location>
</feature>
<feature type="disulfide bond" evidence="13">
    <location>
        <begin position="3447"/>
        <end position="3456"/>
    </location>
</feature>
<feature type="domain" description="EGF-like" evidence="18">
    <location>
        <begin position="3458"/>
        <end position="3493"/>
    </location>
</feature>
<evidence type="ECO:0000259" key="18">
    <source>
        <dbReference type="PROSITE" id="PS50026"/>
    </source>
</evidence>
<feature type="disulfide bond" evidence="14">
    <location>
        <begin position="1565"/>
        <end position="1583"/>
    </location>
</feature>
<sequence>MVSREVLDVPPVPSDQLSPHKTVTAIASDCHRTPTVHQLFHHIMPHTVTPVLLWCWLTVLLIGRAPVARCEGEVADDPLNQTQCVGCVGPECQALEFVCKNHRCVPLEYVCDGEDDCGDRSDEYDCHLFCNSSTQFSCESGRKCLDTSYKCNGVWDCSDGADEENCFQHTFNRTKPSAIGCHHNEFQCRSGDCVHKTFVCDGKRDCYDGSDETTKTCANATAHECRTDEFRCRASGHCIPLQRKCDTHFDCEDNSDEDDCCIPPDRNCVSIKDNRTVCLHISRFCDNNIDCVNGTDLSGLKNTIALDFYHSDKENMIFWTDVMDDKIYRGFLIHGSLTNIEPIVQIGLATAEGLAVDWIGGNIYWVESNLDQIEVAKLNGSYRRTLIAGQMVSPRAIALDCRHGVLFWTDWDSESPRIESASMAGEDRKVVYRVESSDGAWPNGLVLDYIALRIYWIDARSDSINTVKYDGSGYHEVLRGHELLTHPFAISLYENHVYWTDWRTNSVIRANKWNGTDIKVVQRAVTQPFDIKIFHPSRQPTDNITSLCATNNGNCSHLCLINTNNTYRCKCPHIMKLDADNRTCVPNEKVLLISRTNEIRGVDLDQPYYHTIPPINLPKVIFASQMDFKASQKQIYWADNQLNEVKRALLTGSPVETIIDTVITSPYGFAVDWIADNLFVTSQDTNGAKIFVCNLNGEFISEIITEGLNNPRSLVVYPTNGLIIWSDFGVKDSDSDEHKDKDKDADKYDDKYKDPVIKQAAMDGTAVRTLVQKSDDMYMNQPSSLALDLESIPNRLYWVNIVSATIQYIELGEDLRVHMLYNPGEHTEKGLEPLALSIYGNSVLFSTQIDNSIHIMDKTDGKNDTVFRNQTEDVVAIKVYDRALQTGTNLCANNGNCSHLCLMVAQNQRVCKCAISFRVDLKNETNCLGHKEFLMYSWNWGIRAIGTEPNATGDPMLPPISRVLMASTIDYVYGEGFIYWVDSDDGSITRIKRDTTGHQNIVHGIERIEGFAVDWIADNIYWIDPDFDVIEVSRLNGSYRYVILSGNMDKPNALAVNPVQGFLFWSDNTLKSNARIERALLDGTERVIVYNSTAEKIIDLAVDALEDTIYWIDSFYKIERMKSDGTDREVIVSGAHIMSPISLTIYKQFVYWADTNHLGGAILRADKDNANLTVTPLQTHMGDHIKDVKVFYERPTTANNTCAKNNGGCQELCLFRGPTLGHRCACAHGKVAANNRTCEPYEAFIMYSKVTEIDSIHVNDEQNLNAPYPTLTNREHMRNVIGLTFDYSSQRVIYSDIQRGSISSSFFNGTGHRLLVEKQGSVEGIVYDQMYGELYWTSNSDASIARINLRTVGAKIEKIIRLGVEDKPRGIAVDSCASRVYWTNWNNRSPSIQRAYLSGYDLHAIITTDIRMPNAITIDHKLQKLYWSDARLDKIEKCNLDGTERYLLLTETPKHPFDLAVLENYLFWTDWVEHAVLRCDKFTGSQVVKLRRNIPRPMGVIAVANDTEDCTLNPCLPLNGGCEDVCSVSLNGSIVCNCFIGRVLSPNGKTCVVKNSNCSEKEFECGTGVCIPFELTCDGVTACPDDSDENLNYCSTRECPKGFFRCSNNRCIPESKHCDGQTDCTDDERDCKCGPDKFKCKDGPCIGSQFRCDSDPDCSDVSDEMGCPEKPDCSKHPLFWDPEQKFVSCPSTTACIHPDWICDGQNDCWDNSDEENCKSKPLETSCPSNSFKCHTTQCIPMAWVCDRDNDCDDRNGTVSSDEENCAYGCQADQFRCNNTDCIPSIWRCDGHQDCADGSDETIDCKTRECPHDWFRCNNTGQCIPAIWICDGENDCGDTQASDEHPEQGCTHSICKHNEFQCLNYQCILQSFYCDGDDDCGDKSDEPENCSFRKCSADQFECKNHKCIPKTWLCNGISDCHDGEDESNTLCVHNMTGGSKCTDGKFECENGVCVEADLLCNGSDDCGDYSDESKCNVNECESKIQCSQKCEDMPIGYKCSCFDGFEPMDGGRICRDVDECKTRRPCSQHCRNTYGSYVCSCDKDYHSVDNGTTCKADSNITSTLIFSNRYYIRQISTKGHDNKLLVRNLTNAVALDFDWSEGCIYWSDVTSLGSSIKRLCGTFTGNESYTGAEQILHSATVQSPDGIAVDWIARNLYWCDKGKDSIEVSKLDGKYRKVLIKDGLEEPRAIVLNPFEGYLYWTDWGETPYIGRAGMDGSNFTILINESLGWPNALTIDYINRDLFYADAREDYIAVTDLDGRNRHVIVSRKTSNLVHHIFALTVFENTLYWSDWETKGIEYCHKYHCNNVSTLTTTAHRPMDLHVYHPFRQQPLPNGNPCDYSNCSTLCLLTPNGGSVCECPENFVLQSDNKTCHSNCTTSQFVCNSTFNCIPFWWQCDTQDDCGDGSDEPSDCPAFNCSPGQFQCNNSHCIPPNQICDAITQCGDGSDERQCDMYTCLPSQFKCAANGTADSNGTVGAHCISITSRCDGLIDCPLKEDEENCPEKVCQNNQFKCSNNRCIPQVWTCDGDDDCGDNSDEPASCSTRTCAHNYFKCNTGRCIPTSWKCDGDFDCGGHEDEQMCSKDKPSTCGDNYFHCDNNKCIPNRWHCDFEDDCGDGSDELRCTPRDCSEDEFRCANGRCIRQLWRCNGVYNCEGMSSNALFYDTCDVNDDQMCVISDKSDETNCNITCSANEFHCKDSNFCILNEWKCDGDADCPDSSDEKHCGRTCMSSEFLCHNQQCISALWRCDGEDDCGDHSDEDLISCSTIACPPGRFRCKNNICISNERLCDGKDSCGDNSDEDKEFCAQHKHCSAKQFQCTNNLCIDSVNVCNGIDECGDNSDEENCDRSVCRFGTCSQLCITKKSGNHTCACAPGYTRLLTSNTTTTCVALGEPAILLVASENGLRKVNPYKHSVQALIDILSNVSKASHIDAFDVMYESDKVTLFWTSFHNNSVYSFVAPMIDDKTSNKTSSRRKRDIMQTSSQPTNIASKFKSLRGIAVDWIGKNLYWIDAGAATITISNIYGTIQRTLITDDLDQPHDIIVDPKNGYIFWTDWGRKAKIERARLDGTMRRTLVERSLVWPTGLAIDYAADRIYWTDPKAAIIETIDINGKNRHIVKTFNSSEDKPYKIEAFEDNLFVSTFHNNAIFRINKFGAGNITHLVRGLHKASDVVIVQENKQDHSIQSPCSSKHCGEGALCVAQTSAKAVCLCSNAMSETRVGEDGSSVVCTAIAEVRPQNKCDLECLNQGTCIYETNDKPKCVCAPGFDGPVCDRYKCSGYCKNKGHCYADLLSNNNNPNHPPLRCECPPDWVGERCETPSRICDNFCLNGGTCSIQHGVPQCKCQSDFFGQKCQNCHSLKCENSGHCFKREDQSFGCQCPLGFSGDKCSESLCDNHCGNGGNCTISGGVPQCSCYAGFSGKRCDQDSCHETCLNGGTCQRNAKKTVCVCPEGYQGKRCEQNTCGCRNGGTCMPTKSEHGHHTCLCRPHFMGAFCERFIAKSCDEVDCRNGGTCSLSRDKEPYCQCSSGWTGPLCEIETSPVCNSFCLHGGTCIVSENRELGPKCDCIKGWVGPRCEHSIDCHAFCLNDGTCMPSDDSDRLPVCFCPLGFDGLRCENLVLKTPDFDSRESYSLDTTTKWILIAVIPVAIVLILFLVVFIGVFTFRIRKSNRAFLHRRMQESGANVEISNPMFGGDDFDDDLSPSHALSRTFALEVNDKSTNFANPLYEFQQNTDEEKRNLLIADNEVNSNDESKDVYNDSEHPLA</sequence>
<feature type="disulfide bond" evidence="13">
    <location>
        <begin position="3377"/>
        <end position="3386"/>
    </location>
</feature>
<keyword evidence="7" id="KW-0106">Calcium</keyword>
<feature type="repeat" description="LDL-receptor class B" evidence="15">
    <location>
        <begin position="1018"/>
        <end position="1060"/>
    </location>
</feature>
<feature type="repeat" description="LDL-receptor class B" evidence="15">
    <location>
        <begin position="361"/>
        <end position="403"/>
    </location>
</feature>
<feature type="disulfide bond" evidence="13">
    <location>
        <begin position="3523"/>
        <end position="3532"/>
    </location>
</feature>
<evidence type="ECO:0000256" key="16">
    <source>
        <dbReference type="SAM" id="MobiDB-lite"/>
    </source>
</evidence>
<evidence type="ECO:0000313" key="20">
    <source>
        <dbReference type="Proteomes" id="UP000728032"/>
    </source>
</evidence>
<dbReference type="PROSITE" id="PS50026">
    <property type="entry name" value="EGF_3"/>
    <property type="match status" value="8"/>
</dbReference>
<evidence type="ECO:0000256" key="9">
    <source>
        <dbReference type="ARBA" id="ARBA00023136"/>
    </source>
</evidence>
<dbReference type="EMBL" id="CAJPVJ010001639">
    <property type="protein sequence ID" value="CAG2165077.1"/>
    <property type="molecule type" value="Genomic_DNA"/>
</dbReference>
<feature type="repeat" description="LDL-receptor class B" evidence="15">
    <location>
        <begin position="2196"/>
        <end position="2239"/>
    </location>
</feature>
<feature type="disulfide bond" evidence="14">
    <location>
        <begin position="1558"/>
        <end position="1570"/>
    </location>
</feature>
<feature type="disulfide bond" evidence="14">
    <location>
        <begin position="2513"/>
        <end position="2531"/>
    </location>
</feature>
<reference evidence="19" key="1">
    <citation type="submission" date="2020-11" db="EMBL/GenBank/DDBJ databases">
        <authorList>
            <person name="Tran Van P."/>
        </authorList>
    </citation>
    <scope>NUCLEOTIDE SEQUENCE</scope>
</reference>
<feature type="disulfide bond" evidence="14">
    <location>
        <begin position="2588"/>
        <end position="2600"/>
    </location>
</feature>
<dbReference type="SMART" id="SM00274">
    <property type="entry name" value="FOLN"/>
    <property type="match status" value="5"/>
</dbReference>
<dbReference type="PANTHER" id="PTHR22722">
    <property type="entry name" value="LOW-DENSITY LIPOPROTEIN RECEPTOR-RELATED PROTEIN 2-RELATED"/>
    <property type="match status" value="1"/>
</dbReference>
<dbReference type="FunFam" id="4.10.400.10:FF:000007">
    <property type="entry name" value="Low density lipoprotein receptor-related protein 1"/>
    <property type="match status" value="1"/>
</dbReference>
<keyword evidence="12" id="KW-0325">Glycoprotein</keyword>
<feature type="disulfide bond" evidence="14">
    <location>
        <begin position="92"/>
        <end position="104"/>
    </location>
</feature>
<keyword evidence="2 13" id="KW-0245">EGF-like domain</keyword>
<organism evidence="19">
    <name type="scientific">Oppiella nova</name>
    <dbReference type="NCBI Taxonomy" id="334625"/>
    <lineage>
        <taxon>Eukaryota</taxon>
        <taxon>Metazoa</taxon>
        <taxon>Ecdysozoa</taxon>
        <taxon>Arthropoda</taxon>
        <taxon>Chelicerata</taxon>
        <taxon>Arachnida</taxon>
        <taxon>Acari</taxon>
        <taxon>Acariformes</taxon>
        <taxon>Sarcoptiformes</taxon>
        <taxon>Oribatida</taxon>
        <taxon>Brachypylina</taxon>
        <taxon>Oppioidea</taxon>
        <taxon>Oppiidae</taxon>
        <taxon>Oppiella</taxon>
    </lineage>
</organism>
<feature type="repeat" description="LDL-receptor class B" evidence="15">
    <location>
        <begin position="452"/>
        <end position="496"/>
    </location>
</feature>
<evidence type="ECO:0000256" key="2">
    <source>
        <dbReference type="ARBA" id="ARBA00022536"/>
    </source>
</evidence>
<dbReference type="SMART" id="SM00135">
    <property type="entry name" value="LY"/>
    <property type="match status" value="27"/>
</dbReference>
<feature type="disulfide bond" evidence="13">
    <location>
        <begin position="3239"/>
        <end position="3249"/>
    </location>
</feature>
<feature type="repeat" description="LDL-receptor class B" evidence="15">
    <location>
        <begin position="2153"/>
        <end position="2195"/>
    </location>
</feature>
<feature type="disulfide bond" evidence="14">
    <location>
        <begin position="2565"/>
        <end position="2580"/>
    </location>
</feature>
<proteinExistence type="predicted"/>
<dbReference type="Proteomes" id="UP000728032">
    <property type="component" value="Unassembled WGS sequence"/>
</dbReference>
<comment type="caution">
    <text evidence="13">Lacks conserved residue(s) required for the propagation of feature annotation.</text>
</comment>
<feature type="disulfide bond" evidence="14">
    <location>
        <begin position="2436"/>
        <end position="2451"/>
    </location>
</feature>
<accession>A0A7R9LMI8</accession>
<feature type="disulfide bond" evidence="14">
    <location>
        <begin position="1640"/>
        <end position="1658"/>
    </location>
</feature>
<dbReference type="PROSITE" id="PS50068">
    <property type="entry name" value="LDLRA_2"/>
    <property type="match status" value="25"/>
</dbReference>
<feature type="disulfide bond" evidence="14">
    <location>
        <begin position="1726"/>
        <end position="1738"/>
    </location>
</feature>
<dbReference type="SUPFAM" id="SSF57424">
    <property type="entry name" value="LDL receptor-like module"/>
    <property type="match status" value="23"/>
</dbReference>
<feature type="domain" description="EGF-like" evidence="18">
    <location>
        <begin position="3536"/>
        <end position="3574"/>
    </location>
</feature>
<feature type="disulfide bond" evidence="14">
    <location>
        <begin position="1702"/>
        <end position="1717"/>
    </location>
</feature>
<dbReference type="FunFam" id="4.10.400.10:FF:000002">
    <property type="entry name" value="Low-density lipoprotein receptor-related protein 1"/>
    <property type="match status" value="1"/>
</dbReference>
<feature type="disulfide bond" evidence="14">
    <location>
        <begin position="2424"/>
        <end position="2442"/>
    </location>
</feature>
<feature type="repeat" description="LDL-receptor class B" evidence="15">
    <location>
        <begin position="3004"/>
        <end position="3046"/>
    </location>
</feature>
<feature type="disulfide bond" evidence="13">
    <location>
        <begin position="3321"/>
        <end position="3331"/>
    </location>
</feature>
<name>A0A7R9LMI8_9ACAR</name>
<feature type="disulfide bond" evidence="14">
    <location>
        <begin position="2553"/>
        <end position="2571"/>
    </location>
</feature>
<feature type="disulfide bond" evidence="14">
    <location>
        <begin position="2634"/>
        <end position="2652"/>
    </location>
</feature>
<dbReference type="PANTHER" id="PTHR22722:SF14">
    <property type="entry name" value="MEGALIN, ISOFORM A"/>
    <property type="match status" value="1"/>
</dbReference>
<feature type="domain" description="EGF-like" evidence="18">
    <location>
        <begin position="3575"/>
        <end position="3613"/>
    </location>
</feature>